<dbReference type="AlphaFoldDB" id="A0AAW9QEX3"/>
<reference evidence="2 3" key="1">
    <citation type="submission" date="2024-01" db="EMBL/GenBank/DDBJ databases">
        <title>Genomic insights into the taxonomy and metabolism of the cyanobacterium Pannus brasiliensis CCIBt3594.</title>
        <authorList>
            <person name="Machado M."/>
            <person name="Botero N.B."/>
            <person name="Andreote A.P.D."/>
            <person name="Feitosa A.M.T."/>
            <person name="Popin R."/>
            <person name="Sivonen K."/>
            <person name="Fiore M.F."/>
        </authorList>
    </citation>
    <scope>NUCLEOTIDE SEQUENCE [LARGE SCALE GENOMIC DNA]</scope>
    <source>
        <strain evidence="2 3">CCIBt3594</strain>
    </source>
</reference>
<evidence type="ECO:0000313" key="3">
    <source>
        <dbReference type="Proteomes" id="UP001328733"/>
    </source>
</evidence>
<evidence type="ECO:0000256" key="1">
    <source>
        <dbReference type="SAM" id="Phobius"/>
    </source>
</evidence>
<keyword evidence="1" id="KW-1133">Transmembrane helix</keyword>
<dbReference type="RefSeq" id="WP_332863807.1">
    <property type="nucleotide sequence ID" value="NZ_JBAFSM010000005.1"/>
</dbReference>
<comment type="caution">
    <text evidence="2">The sequence shown here is derived from an EMBL/GenBank/DDBJ whole genome shotgun (WGS) entry which is preliminary data.</text>
</comment>
<dbReference type="EMBL" id="JBAFSM010000005">
    <property type="protein sequence ID" value="MEG3436352.1"/>
    <property type="molecule type" value="Genomic_DNA"/>
</dbReference>
<accession>A0AAW9QEX3</accession>
<keyword evidence="3" id="KW-1185">Reference proteome</keyword>
<evidence type="ECO:0000313" key="2">
    <source>
        <dbReference type="EMBL" id="MEG3436352.1"/>
    </source>
</evidence>
<protein>
    <recommendedName>
        <fullName evidence="4">Sgl0002 protein</fullName>
    </recommendedName>
</protein>
<name>A0AAW9QEX3_9CHRO</name>
<feature type="transmembrane region" description="Helical" evidence="1">
    <location>
        <begin position="6"/>
        <end position="28"/>
    </location>
</feature>
<dbReference type="Proteomes" id="UP001328733">
    <property type="component" value="Unassembled WGS sequence"/>
</dbReference>
<evidence type="ECO:0008006" key="4">
    <source>
        <dbReference type="Google" id="ProtNLM"/>
    </source>
</evidence>
<gene>
    <name evidence="2" type="ORF">V0288_04400</name>
</gene>
<keyword evidence="1" id="KW-0472">Membrane</keyword>
<sequence>MDTSTVLNTLFLAALILLVLVSGGILYLTTAEWRDRRRQDNDKKIGK</sequence>
<proteinExistence type="predicted"/>
<organism evidence="2 3">
    <name type="scientific">Pannus brasiliensis CCIBt3594</name>
    <dbReference type="NCBI Taxonomy" id="1427578"/>
    <lineage>
        <taxon>Bacteria</taxon>
        <taxon>Bacillati</taxon>
        <taxon>Cyanobacteriota</taxon>
        <taxon>Cyanophyceae</taxon>
        <taxon>Oscillatoriophycideae</taxon>
        <taxon>Chroococcales</taxon>
        <taxon>Microcystaceae</taxon>
        <taxon>Pannus</taxon>
    </lineage>
</organism>
<keyword evidence="1" id="KW-0812">Transmembrane</keyword>